<reference evidence="1 2" key="1">
    <citation type="submission" date="2017-07" db="EMBL/GenBank/DDBJ databases">
        <title>Genomes of Fischerella (Mastigocladus) sp. strains.</title>
        <authorList>
            <person name="Miller S.R."/>
        </authorList>
    </citation>
    <scope>NUCLEOTIDE SEQUENCE [LARGE SCALE GENOMIC DNA]</scope>
    <source>
        <strain evidence="1 2">CCMEE 5318</strain>
    </source>
</reference>
<protein>
    <submittedName>
        <fullName evidence="1">Uncharacterized protein</fullName>
    </submittedName>
</protein>
<organism evidence="1 2">
    <name type="scientific">Fischerella thermalis CCMEE 5318</name>
    <dbReference type="NCBI Taxonomy" id="2019666"/>
    <lineage>
        <taxon>Bacteria</taxon>
        <taxon>Bacillati</taxon>
        <taxon>Cyanobacteriota</taxon>
        <taxon>Cyanophyceae</taxon>
        <taxon>Nostocales</taxon>
        <taxon>Hapalosiphonaceae</taxon>
        <taxon>Fischerella</taxon>
    </lineage>
</organism>
<proteinExistence type="predicted"/>
<gene>
    <name evidence="1" type="ORF">CEN46_20305</name>
</gene>
<sequence>MSLSGSLLLEFVVKCVPKEEIYTKSEISNPKKIAITLHKTQETNCIYRNKVQKAKSINIQILNSKENNYD</sequence>
<evidence type="ECO:0000313" key="1">
    <source>
        <dbReference type="EMBL" id="PMB18780.1"/>
    </source>
</evidence>
<dbReference type="Proteomes" id="UP000235081">
    <property type="component" value="Unassembled WGS sequence"/>
</dbReference>
<dbReference type="AlphaFoldDB" id="A0A2N6L954"/>
<name>A0A2N6L954_9CYAN</name>
<comment type="caution">
    <text evidence="1">The sequence shown here is derived from an EMBL/GenBank/DDBJ whole genome shotgun (WGS) entry which is preliminary data.</text>
</comment>
<accession>A0A2N6L954</accession>
<evidence type="ECO:0000313" key="2">
    <source>
        <dbReference type="Proteomes" id="UP000235081"/>
    </source>
</evidence>
<dbReference type="EMBL" id="NMQE01000661">
    <property type="protein sequence ID" value="PMB18780.1"/>
    <property type="molecule type" value="Genomic_DNA"/>
</dbReference>